<proteinExistence type="inferred from homology"/>
<name>A0ABV2IUX8_9HYPH</name>
<evidence type="ECO:0000256" key="2">
    <source>
        <dbReference type="ARBA" id="ARBA00022649"/>
    </source>
</evidence>
<evidence type="ECO:0000313" key="3">
    <source>
        <dbReference type="EMBL" id="MET3612292.1"/>
    </source>
</evidence>
<dbReference type="InterPro" id="IPR007712">
    <property type="entry name" value="RelE/ParE_toxin"/>
</dbReference>
<comment type="similarity">
    <text evidence="1">Belongs to the RelE toxin family.</text>
</comment>
<reference evidence="3 4" key="1">
    <citation type="submission" date="2024-06" db="EMBL/GenBank/DDBJ databases">
        <title>Genomic Encyclopedia of Type Strains, Phase IV (KMG-IV): sequencing the most valuable type-strain genomes for metagenomic binning, comparative biology and taxonomic classification.</title>
        <authorList>
            <person name="Goeker M."/>
        </authorList>
    </citation>
    <scope>NUCLEOTIDE SEQUENCE [LARGE SCALE GENOMIC DNA]</scope>
    <source>
        <strain evidence="3 4">DSM 29780</strain>
    </source>
</reference>
<dbReference type="SUPFAM" id="SSF143011">
    <property type="entry name" value="RelE-like"/>
    <property type="match status" value="1"/>
</dbReference>
<comment type="caution">
    <text evidence="3">The sequence shown here is derived from an EMBL/GenBank/DDBJ whole genome shotgun (WGS) entry which is preliminary data.</text>
</comment>
<dbReference type="InterPro" id="IPR035093">
    <property type="entry name" value="RelE/ParE_toxin_dom_sf"/>
</dbReference>
<keyword evidence="4" id="KW-1185">Reference proteome</keyword>
<keyword evidence="2" id="KW-1277">Toxin-antitoxin system</keyword>
<dbReference type="NCBIfam" id="TIGR02385">
    <property type="entry name" value="RelE_StbE"/>
    <property type="match status" value="1"/>
</dbReference>
<dbReference type="EMBL" id="JBEPMB010000001">
    <property type="protein sequence ID" value="MET3612292.1"/>
    <property type="molecule type" value="Genomic_DNA"/>
</dbReference>
<dbReference type="Gene3D" id="3.30.2310.20">
    <property type="entry name" value="RelE-like"/>
    <property type="match status" value="1"/>
</dbReference>
<evidence type="ECO:0000313" key="4">
    <source>
        <dbReference type="Proteomes" id="UP001549047"/>
    </source>
</evidence>
<dbReference type="RefSeq" id="WP_354554860.1">
    <property type="nucleotide sequence ID" value="NZ_JBEPMB010000001.1"/>
</dbReference>
<accession>A0ABV2IUX8</accession>
<dbReference type="Pfam" id="PF05016">
    <property type="entry name" value="ParE_toxin"/>
    <property type="match status" value="1"/>
</dbReference>
<gene>
    <name evidence="3" type="ORF">ABID16_000597</name>
</gene>
<dbReference type="PANTHER" id="PTHR35601">
    <property type="entry name" value="TOXIN RELE"/>
    <property type="match status" value="1"/>
</dbReference>
<protein>
    <submittedName>
        <fullName evidence="3">mRNA interferase RelE/StbE</fullName>
    </submittedName>
</protein>
<organism evidence="3 4">
    <name type="scientific">Rhizobium aquaticum</name>
    <dbReference type="NCBI Taxonomy" id="1549636"/>
    <lineage>
        <taxon>Bacteria</taxon>
        <taxon>Pseudomonadati</taxon>
        <taxon>Pseudomonadota</taxon>
        <taxon>Alphaproteobacteria</taxon>
        <taxon>Hyphomicrobiales</taxon>
        <taxon>Rhizobiaceae</taxon>
        <taxon>Rhizobium/Agrobacterium group</taxon>
        <taxon>Rhizobium</taxon>
    </lineage>
</organism>
<evidence type="ECO:0000256" key="1">
    <source>
        <dbReference type="ARBA" id="ARBA00006226"/>
    </source>
</evidence>
<dbReference type="PANTHER" id="PTHR35601:SF1">
    <property type="entry name" value="TOXIN RELE"/>
    <property type="match status" value="1"/>
</dbReference>
<sequence>MTYELGFVEAALKEWNKLDSNTREQFKKKLAERCINPRVPSAQLSGSRDRYKIKLRSAGYRLVYEVRDEQLIIVVIAVGKRDRSEVYNAAASRKIPSKAE</sequence>
<dbReference type="Proteomes" id="UP001549047">
    <property type="component" value="Unassembled WGS sequence"/>
</dbReference>